<comment type="caution">
    <text evidence="7">The sequence shown here is derived from an EMBL/GenBank/DDBJ whole genome shotgun (WGS) entry which is preliminary data.</text>
</comment>
<dbReference type="EMBL" id="JAPFRF010000013">
    <property type="protein sequence ID" value="KAJ7311831.1"/>
    <property type="molecule type" value="Genomic_DNA"/>
</dbReference>
<dbReference type="OrthoDB" id="429145at2759"/>
<evidence type="ECO:0000313" key="7">
    <source>
        <dbReference type="EMBL" id="KAJ7311831.1"/>
    </source>
</evidence>
<evidence type="ECO:0000256" key="2">
    <source>
        <dbReference type="ARBA" id="ARBA00022723"/>
    </source>
</evidence>
<comment type="cofactor">
    <cofactor evidence="4">
        <name>Zn(2+)</name>
        <dbReference type="ChEBI" id="CHEBI:29105"/>
    </cofactor>
</comment>
<keyword evidence="4" id="KW-0456">Lyase</keyword>
<dbReference type="SMART" id="SM01057">
    <property type="entry name" value="Carb_anhydrase"/>
    <property type="match status" value="1"/>
</dbReference>
<dbReference type="PANTHER" id="PTHR18952">
    <property type="entry name" value="CARBONIC ANHYDRASE"/>
    <property type="match status" value="1"/>
</dbReference>
<comment type="catalytic activity">
    <reaction evidence="4">
        <text>hydrogencarbonate + H(+) = CO2 + H2O</text>
        <dbReference type="Rhea" id="RHEA:10748"/>
        <dbReference type="ChEBI" id="CHEBI:15377"/>
        <dbReference type="ChEBI" id="CHEBI:15378"/>
        <dbReference type="ChEBI" id="CHEBI:16526"/>
        <dbReference type="ChEBI" id="CHEBI:17544"/>
        <dbReference type="EC" id="4.2.1.1"/>
    </reaction>
</comment>
<dbReference type="InterPro" id="IPR018338">
    <property type="entry name" value="Carbonic_anhydrase_a-class_CS"/>
</dbReference>
<evidence type="ECO:0000256" key="4">
    <source>
        <dbReference type="RuleBase" id="RU367011"/>
    </source>
</evidence>
<evidence type="ECO:0000259" key="6">
    <source>
        <dbReference type="PROSITE" id="PS51144"/>
    </source>
</evidence>
<keyword evidence="2 4" id="KW-0479">Metal-binding</keyword>
<dbReference type="Gene3D" id="3.10.200.10">
    <property type="entry name" value="Alpha carbonic anhydrase"/>
    <property type="match status" value="1"/>
</dbReference>
<proteinExistence type="inferred from homology"/>
<evidence type="ECO:0000256" key="1">
    <source>
        <dbReference type="ARBA" id="ARBA00010718"/>
    </source>
</evidence>
<dbReference type="GO" id="GO:0008270">
    <property type="term" value="F:zinc ion binding"/>
    <property type="evidence" value="ECO:0007669"/>
    <property type="project" value="UniProtKB-UniRule"/>
</dbReference>
<comment type="function">
    <text evidence="4">Reversible hydration of carbon dioxide.</text>
</comment>
<sequence>MRPGQSAVGDVGRGGSPAFQAAPGPLARHGFPLLERTGGSLRGRPAQPSREEEGGARLALRGEGPAGAGRGPEGGGGRRPPRTCLAMAIAGLLRRLGRRAACASLAPAGTPGGGRGGGGGRGLRERRRWCSLGACASYRLRDGVHPLWQSPLTIPGGSRQSPINIQWSDSLFDPRLEPLEIRYDSATCLHMWNNGYSFLVEFEDSADKSIITGGPLENNYRLKQFHFHWGAVNEWGSEHTVNCKVFPAELHLVHWNSCRYGSFEEALMEENGLAVIGVFLKLGAHHSGLQKLVDALPSIKHKDALVELDDFDPSCLLPSCSDYWTYSGSLTTPPLSESVTWIIKKKPVEMDEDQLEMFRMLLFTPEGEEERRMVDNFRPLQPIMDRTVRSSFPTNHRLKVLPRCEEDMDQARNRAPRQDMAHL</sequence>
<dbReference type="GO" id="GO:0004089">
    <property type="term" value="F:carbonate dehydratase activity"/>
    <property type="evidence" value="ECO:0007669"/>
    <property type="project" value="UniProtKB-UniRule"/>
</dbReference>
<dbReference type="Pfam" id="PF00194">
    <property type="entry name" value="Carb_anhydrase"/>
    <property type="match status" value="1"/>
</dbReference>
<dbReference type="PANTHER" id="PTHR18952:SF25">
    <property type="entry name" value="CARBONIC ANHYDRASE 5B, MITOCHONDRIAL-RELATED"/>
    <property type="match status" value="1"/>
</dbReference>
<feature type="domain" description="Alpha-carbonic anhydrase" evidence="6">
    <location>
        <begin position="136"/>
        <end position="392"/>
    </location>
</feature>
<dbReference type="Proteomes" id="UP001142489">
    <property type="component" value="Unassembled WGS sequence"/>
</dbReference>
<feature type="compositionally biased region" description="Gly residues" evidence="5">
    <location>
        <begin position="64"/>
        <end position="78"/>
    </location>
</feature>
<evidence type="ECO:0000256" key="5">
    <source>
        <dbReference type="SAM" id="MobiDB-lite"/>
    </source>
</evidence>
<feature type="region of interest" description="Disordered" evidence="5">
    <location>
        <begin position="1"/>
        <end position="82"/>
    </location>
</feature>
<name>A0A9Q1AUR2_9SAUR</name>
<keyword evidence="8" id="KW-1185">Reference proteome</keyword>
<evidence type="ECO:0000313" key="8">
    <source>
        <dbReference type="Proteomes" id="UP001142489"/>
    </source>
</evidence>
<dbReference type="PROSITE" id="PS00162">
    <property type="entry name" value="ALPHA_CA_1"/>
    <property type="match status" value="1"/>
</dbReference>
<dbReference type="PROSITE" id="PS51144">
    <property type="entry name" value="ALPHA_CA_2"/>
    <property type="match status" value="1"/>
</dbReference>
<comment type="similarity">
    <text evidence="1 4">Belongs to the alpha-carbonic anhydrase family.</text>
</comment>
<keyword evidence="3 4" id="KW-0862">Zinc</keyword>
<accession>A0A9Q1AUR2</accession>
<dbReference type="AlphaFoldDB" id="A0A9Q1AUR2"/>
<dbReference type="GO" id="GO:0005739">
    <property type="term" value="C:mitochondrion"/>
    <property type="evidence" value="ECO:0007669"/>
    <property type="project" value="TreeGrafter"/>
</dbReference>
<dbReference type="EC" id="4.2.1.1" evidence="4"/>
<gene>
    <name evidence="7" type="ORF">JRQ81_006143</name>
</gene>
<dbReference type="InterPro" id="IPR001148">
    <property type="entry name" value="CA_dom"/>
</dbReference>
<organism evidence="7 8">
    <name type="scientific">Phrynocephalus forsythii</name>
    <dbReference type="NCBI Taxonomy" id="171643"/>
    <lineage>
        <taxon>Eukaryota</taxon>
        <taxon>Metazoa</taxon>
        <taxon>Chordata</taxon>
        <taxon>Craniata</taxon>
        <taxon>Vertebrata</taxon>
        <taxon>Euteleostomi</taxon>
        <taxon>Lepidosauria</taxon>
        <taxon>Squamata</taxon>
        <taxon>Bifurcata</taxon>
        <taxon>Unidentata</taxon>
        <taxon>Episquamata</taxon>
        <taxon>Toxicofera</taxon>
        <taxon>Iguania</taxon>
        <taxon>Acrodonta</taxon>
        <taxon>Agamidae</taxon>
        <taxon>Agaminae</taxon>
        <taxon>Phrynocephalus</taxon>
    </lineage>
</organism>
<dbReference type="InterPro" id="IPR036398">
    <property type="entry name" value="CA_dom_sf"/>
</dbReference>
<dbReference type="InterPro" id="IPR023561">
    <property type="entry name" value="Carbonic_anhydrase_a-class"/>
</dbReference>
<evidence type="ECO:0000256" key="3">
    <source>
        <dbReference type="ARBA" id="ARBA00022833"/>
    </source>
</evidence>
<dbReference type="SUPFAM" id="SSF51069">
    <property type="entry name" value="Carbonic anhydrase"/>
    <property type="match status" value="1"/>
</dbReference>
<protein>
    <recommendedName>
        <fullName evidence="4">Carbonic anhydrase</fullName>
        <ecNumber evidence="4">4.2.1.1</ecNumber>
    </recommendedName>
</protein>
<reference evidence="7" key="1">
    <citation type="journal article" date="2023" name="DNA Res.">
        <title>Chromosome-level genome assembly of Phrynocephalus forsythii using third-generation DNA sequencing and Hi-C analysis.</title>
        <authorList>
            <person name="Qi Y."/>
            <person name="Zhao W."/>
            <person name="Zhao Y."/>
            <person name="Niu C."/>
            <person name="Cao S."/>
            <person name="Zhang Y."/>
        </authorList>
    </citation>
    <scope>NUCLEOTIDE SEQUENCE</scope>
    <source>
        <tissue evidence="7">Muscle</tissue>
    </source>
</reference>